<dbReference type="GO" id="GO:0001725">
    <property type="term" value="C:stress fiber"/>
    <property type="evidence" value="ECO:0007669"/>
    <property type="project" value="UniProtKB-SubCell"/>
</dbReference>
<evidence type="ECO:0000256" key="3">
    <source>
        <dbReference type="ARBA" id="ARBA00004657"/>
    </source>
</evidence>
<dbReference type="GO" id="GO:0005869">
    <property type="term" value="C:dynactin complex"/>
    <property type="evidence" value="ECO:0007669"/>
    <property type="project" value="InterPro"/>
</dbReference>
<dbReference type="InParanoid" id="A0A0D2U234"/>
<dbReference type="PANTHER" id="PTHR13034:SF2">
    <property type="entry name" value="DYNACTIN SUBUNIT 4"/>
    <property type="match status" value="1"/>
</dbReference>
<protein>
    <recommendedName>
        <fullName evidence="12">Dynactin subunit 4</fullName>
    </recommendedName>
</protein>
<keyword evidence="15" id="KW-1185">Reference proteome</keyword>
<evidence type="ECO:0000313" key="14">
    <source>
        <dbReference type="EMBL" id="KJE89286.1"/>
    </source>
</evidence>
<dbReference type="PANTHER" id="PTHR13034">
    <property type="entry name" value="DYNACTIN P62 SUBUNIT"/>
    <property type="match status" value="1"/>
</dbReference>
<dbReference type="Pfam" id="PF05502">
    <property type="entry name" value="Dynactin_p62"/>
    <property type="match status" value="2"/>
</dbReference>
<dbReference type="PhylomeDB" id="A0A0D2U234"/>
<evidence type="ECO:0000256" key="13">
    <source>
        <dbReference type="ARBA" id="ARBA00093507"/>
    </source>
</evidence>
<evidence type="ECO:0000256" key="12">
    <source>
        <dbReference type="ARBA" id="ARBA00034864"/>
    </source>
</evidence>
<evidence type="ECO:0000256" key="10">
    <source>
        <dbReference type="ARBA" id="ARBA00023212"/>
    </source>
</evidence>
<gene>
    <name evidence="14" type="ORF">CAOG_000787</name>
</gene>
<evidence type="ECO:0000256" key="6">
    <source>
        <dbReference type="ARBA" id="ARBA00022553"/>
    </source>
</evidence>
<accession>A0A0D2U234</accession>
<evidence type="ECO:0000256" key="5">
    <source>
        <dbReference type="ARBA" id="ARBA00022499"/>
    </source>
</evidence>
<dbReference type="GO" id="GO:0005813">
    <property type="term" value="C:centrosome"/>
    <property type="evidence" value="ECO:0007669"/>
    <property type="project" value="UniProtKB-SubCell"/>
</dbReference>
<keyword evidence="4" id="KW-0963">Cytoplasm</keyword>
<comment type="subcellular location">
    <subcellularLocation>
        <location evidence="1">Cytoplasm</location>
        <location evidence="1">Cytoskeleton</location>
        <location evidence="1">Microtubule organizing center</location>
        <location evidence="1">Centrosome</location>
    </subcellularLocation>
    <subcellularLocation>
        <location evidence="2">Cytoplasm</location>
        <location evidence="2">Cytoskeleton</location>
        <location evidence="2">Stress fiber</location>
    </subcellularLocation>
    <subcellularLocation>
        <location evidence="3">Cytoplasm</location>
        <location evidence="3">Myofibril</location>
    </subcellularLocation>
</comment>
<evidence type="ECO:0000256" key="7">
    <source>
        <dbReference type="ARBA" id="ARBA00022843"/>
    </source>
</evidence>
<dbReference type="OrthoDB" id="283815at2759"/>
<name>A0A0D2U234_CAPO3</name>
<comment type="subunit">
    <text evidence="13">Subunit of dynactin, a multiprotein complex part of a tripartite complex with dynein and a adapter, such as BICDL1, BICD2 or HOOK3. The dynactin complex is built around ACTR1A/ACTB filament and consists of an actin-related filament composed of a shoulder domain, a pointed end and a barbed end. Its length is defined by its flexible shoulder domain. The soulder is composed of 2 DCTN1 subunits, 4 DCTN2 and 2 DCTN3. The 4 DCNT2 (via N-terminus) bind the ACTR1A filament and act as molecular rulers to determine the length. The pointed end is important for binding dynein-dynactin cargo adapters. Consists of 4 subunits: ACTR10, DCNT4, DCTN5 and DCTN6. The barbed end is composed of a CAPZA1:CAPZB heterodimers, which binds ACTR1A/ACTB filament and dynactin and stabilizes dynactin. Interacts with ATP7B, but not ATP7A, in a copper-dependent manner. Interacts with ANK2; this interaction is required for localization at costameres. Interacts with N4BP2L1.</text>
</comment>
<evidence type="ECO:0000256" key="1">
    <source>
        <dbReference type="ARBA" id="ARBA00004300"/>
    </source>
</evidence>
<proteinExistence type="inferred from homology"/>
<comment type="similarity">
    <text evidence="11">Belongs to the dynactin subunit 4 family.</text>
</comment>
<reference evidence="15" key="1">
    <citation type="submission" date="2011-02" db="EMBL/GenBank/DDBJ databases">
        <title>The Genome Sequence of Capsaspora owczarzaki ATCC 30864.</title>
        <authorList>
            <person name="Russ C."/>
            <person name="Cuomo C."/>
            <person name="Burger G."/>
            <person name="Gray M.W."/>
            <person name="Holland P.W.H."/>
            <person name="King N."/>
            <person name="Lang F.B.F."/>
            <person name="Roger A.J."/>
            <person name="Ruiz-Trillo I."/>
            <person name="Young S.K."/>
            <person name="Zeng Q."/>
            <person name="Gargeya S."/>
            <person name="Alvarado L."/>
            <person name="Berlin A."/>
            <person name="Chapman S.B."/>
            <person name="Chen Z."/>
            <person name="Freedman E."/>
            <person name="Gellesch M."/>
            <person name="Goldberg J."/>
            <person name="Griggs A."/>
            <person name="Gujja S."/>
            <person name="Heilman E."/>
            <person name="Heiman D."/>
            <person name="Howarth C."/>
            <person name="Mehta T."/>
            <person name="Neiman D."/>
            <person name="Pearson M."/>
            <person name="Roberts A."/>
            <person name="Saif S."/>
            <person name="Shea T."/>
            <person name="Shenoy N."/>
            <person name="Sisk P."/>
            <person name="Stolte C."/>
            <person name="Sykes S."/>
            <person name="White J."/>
            <person name="Yandava C."/>
            <person name="Haas B."/>
            <person name="Nusbaum C."/>
            <person name="Birren B."/>
        </authorList>
    </citation>
    <scope>NUCLEOTIDE SEQUENCE</scope>
    <source>
        <strain evidence="15">ATCC 30864</strain>
    </source>
</reference>
<evidence type="ECO:0000256" key="9">
    <source>
        <dbReference type="ARBA" id="ARBA00023054"/>
    </source>
</evidence>
<dbReference type="EMBL" id="KE346360">
    <property type="protein sequence ID" value="KJE89286.1"/>
    <property type="molecule type" value="Genomic_DNA"/>
</dbReference>
<evidence type="ECO:0000313" key="15">
    <source>
        <dbReference type="Proteomes" id="UP000008743"/>
    </source>
</evidence>
<dbReference type="AlphaFoldDB" id="A0A0D2U234"/>
<dbReference type="Proteomes" id="UP000008743">
    <property type="component" value="Unassembled WGS sequence"/>
</dbReference>
<keyword evidence="9" id="KW-0175">Coiled coil</keyword>
<evidence type="ECO:0000256" key="8">
    <source>
        <dbReference type="ARBA" id="ARBA00022990"/>
    </source>
</evidence>
<evidence type="ECO:0000256" key="4">
    <source>
        <dbReference type="ARBA" id="ARBA00022490"/>
    </source>
</evidence>
<keyword evidence="10" id="KW-0206">Cytoskeleton</keyword>
<evidence type="ECO:0000256" key="11">
    <source>
        <dbReference type="ARBA" id="ARBA00034776"/>
    </source>
</evidence>
<evidence type="ECO:0000256" key="2">
    <source>
        <dbReference type="ARBA" id="ARBA00004529"/>
    </source>
</evidence>
<sequence>MATKSNALPLAASLGIRDVGTPRGEHVQHTAIAYTCTCGARFQLPWLHMCSSCVVLRCPKCVAREIDTYYCSGCLDIAPSPEVQTNKNRCTKCFVCPVCTSTLTTIASADRQFFMACGYCQWNSVELGLIADKIEGIRRSQLDQDQVDRFAALSAQFQTLATKDRAELERAEKHNRYRKHLLPLTTRALVGGASPMKGIGSPFTSSTALFGSGLGLGSLSIDAVELLAPAQRNALSRPANLSLAALLKDTTLDPAQYWFSGENGQGSVADVTTLKQRYTKPDVQPELLSALYPDRRQLSVKTRKLCPQCNSQIVKPDISTSASKFKIDIMAISYLPRLSIVSITPALRRPGFVDPQAEPAADGSAPAPVDGKSSLVLRITNPLDHDVTVTLTLDELVPASSLGIELPSRPLVLGAFHEVPLDDDDPDKPRYNDDPDIVVARKDNSLCVLVRLTMPSGVDLSEAIFTPPLIPAGSATSNAIAFPVSIYLGPELF</sequence>
<organism evidence="14 15">
    <name type="scientific">Capsaspora owczarzaki (strain ATCC 30864)</name>
    <dbReference type="NCBI Taxonomy" id="595528"/>
    <lineage>
        <taxon>Eukaryota</taxon>
        <taxon>Filasterea</taxon>
        <taxon>Capsaspora</taxon>
    </lineage>
</organism>
<keyword evidence="6" id="KW-0597">Phosphoprotein</keyword>
<keyword evidence="7" id="KW-0832">Ubl conjugation</keyword>
<dbReference type="InterPro" id="IPR008603">
    <property type="entry name" value="DCTN4"/>
</dbReference>
<dbReference type="eggNOG" id="KOG3896">
    <property type="taxonomic scope" value="Eukaryota"/>
</dbReference>
<keyword evidence="8" id="KW-0007">Acetylation</keyword>
<dbReference type="STRING" id="595528.A0A0D2U234"/>
<keyword evidence="5" id="KW-1017">Isopeptide bond</keyword>